<dbReference type="InterPro" id="IPR036236">
    <property type="entry name" value="Znf_C2H2_sf"/>
</dbReference>
<dbReference type="EMBL" id="GDJX01008342">
    <property type="protein sequence ID" value="JAT59594.1"/>
    <property type="molecule type" value="Transcribed_RNA"/>
</dbReference>
<keyword evidence="3 5" id="KW-0863">Zinc-finger</keyword>
<dbReference type="PROSITE" id="PS00028">
    <property type="entry name" value="ZINC_FINGER_C2H2_1"/>
    <property type="match status" value="2"/>
</dbReference>
<dbReference type="FunFam" id="3.30.160.60:FF:000125">
    <property type="entry name" value="Putative zinc finger protein 143"/>
    <property type="match status" value="1"/>
</dbReference>
<dbReference type="PANTHER" id="PTHR23235:SF174">
    <property type="entry name" value="CABUT, ISOFORM A"/>
    <property type="match status" value="1"/>
</dbReference>
<evidence type="ECO:0000256" key="4">
    <source>
        <dbReference type="ARBA" id="ARBA00022833"/>
    </source>
</evidence>
<dbReference type="Gene3D" id="3.30.160.60">
    <property type="entry name" value="Classic Zinc Finger"/>
    <property type="match status" value="2"/>
</dbReference>
<evidence type="ECO:0000259" key="7">
    <source>
        <dbReference type="PROSITE" id="PS50157"/>
    </source>
</evidence>
<accession>A0A1D1YY83</accession>
<dbReference type="Pfam" id="PF00096">
    <property type="entry name" value="zf-C2H2"/>
    <property type="match status" value="2"/>
</dbReference>
<feature type="region of interest" description="Disordered" evidence="6">
    <location>
        <begin position="187"/>
        <end position="206"/>
    </location>
</feature>
<dbReference type="GO" id="GO:0008270">
    <property type="term" value="F:zinc ion binding"/>
    <property type="evidence" value="ECO:0007669"/>
    <property type="project" value="UniProtKB-KW"/>
</dbReference>
<dbReference type="SMART" id="SM00355">
    <property type="entry name" value="ZnF_C2H2"/>
    <property type="match status" value="2"/>
</dbReference>
<evidence type="ECO:0000256" key="1">
    <source>
        <dbReference type="ARBA" id="ARBA00022723"/>
    </source>
</evidence>
<dbReference type="PROSITE" id="PS50157">
    <property type="entry name" value="ZINC_FINGER_C2H2_2"/>
    <property type="match status" value="2"/>
</dbReference>
<evidence type="ECO:0000313" key="8">
    <source>
        <dbReference type="EMBL" id="JAT59594.1"/>
    </source>
</evidence>
<dbReference type="InterPro" id="IPR013087">
    <property type="entry name" value="Znf_C2H2_type"/>
</dbReference>
<evidence type="ECO:0000256" key="6">
    <source>
        <dbReference type="SAM" id="MobiDB-lite"/>
    </source>
</evidence>
<feature type="domain" description="C2H2-type" evidence="7">
    <location>
        <begin position="214"/>
        <end position="244"/>
    </location>
</feature>
<sequence>MTTMPFTPVYDTQDFSDLGTFALDHPDYCSLSSTPISCITYYQPAKEVDCFASEFLSTKTFTELLTGSNEPIINEYDYHQCAAVSSPESDCAFMDDSKIKHEYCDYNWELYNNIPRTDTADLVCNPASITTTALTPIASPHDQSPIMHPSLLPASLIEDEQEVSADVLNTQVVSTDQQQQQDYRPLVVTPPQTPARSRGRRMSTRPAKPGTKCFECNYAGCGKVFKRSEHLKRHVRSIHTLERPFSCPFPHCSKRFSRSDNLSQHIRVHRPNGREKNQSARAFNNFTPFLQTYPNGNIHATISN</sequence>
<protein>
    <submittedName>
        <fullName evidence="8">Zinc finger protein MSN4</fullName>
    </submittedName>
</protein>
<proteinExistence type="predicted"/>
<keyword evidence="1" id="KW-0479">Metal-binding</keyword>
<feature type="domain" description="C2H2-type" evidence="7">
    <location>
        <begin position="245"/>
        <end position="269"/>
    </location>
</feature>
<keyword evidence="4" id="KW-0862">Zinc</keyword>
<dbReference type="GO" id="GO:0000978">
    <property type="term" value="F:RNA polymerase II cis-regulatory region sequence-specific DNA binding"/>
    <property type="evidence" value="ECO:0007669"/>
    <property type="project" value="TreeGrafter"/>
</dbReference>
<reference evidence="8" key="1">
    <citation type="submission" date="2015-07" db="EMBL/GenBank/DDBJ databases">
        <title>Transcriptome Assembly of Anthurium amnicola.</title>
        <authorList>
            <person name="Suzuki J."/>
        </authorList>
    </citation>
    <scope>NUCLEOTIDE SEQUENCE</scope>
</reference>
<evidence type="ECO:0000256" key="3">
    <source>
        <dbReference type="ARBA" id="ARBA00022771"/>
    </source>
</evidence>
<evidence type="ECO:0000256" key="5">
    <source>
        <dbReference type="PROSITE-ProRule" id="PRU00042"/>
    </source>
</evidence>
<dbReference type="AlphaFoldDB" id="A0A1D1YY83"/>
<keyword evidence="2" id="KW-0677">Repeat</keyword>
<organism evidence="8">
    <name type="scientific">Anthurium amnicola</name>
    <dbReference type="NCBI Taxonomy" id="1678845"/>
    <lineage>
        <taxon>Eukaryota</taxon>
        <taxon>Viridiplantae</taxon>
        <taxon>Streptophyta</taxon>
        <taxon>Embryophyta</taxon>
        <taxon>Tracheophyta</taxon>
        <taxon>Spermatophyta</taxon>
        <taxon>Magnoliopsida</taxon>
        <taxon>Liliopsida</taxon>
        <taxon>Araceae</taxon>
        <taxon>Pothoideae</taxon>
        <taxon>Potheae</taxon>
        <taxon>Anthurium</taxon>
    </lineage>
</organism>
<evidence type="ECO:0000256" key="2">
    <source>
        <dbReference type="ARBA" id="ARBA00022737"/>
    </source>
</evidence>
<dbReference type="PANTHER" id="PTHR23235">
    <property type="entry name" value="KRUEPPEL-LIKE TRANSCRIPTION FACTOR"/>
    <property type="match status" value="1"/>
</dbReference>
<name>A0A1D1YY83_9ARAE</name>
<gene>
    <name evidence="8" type="primary">MSN4_1</name>
    <name evidence="8" type="ORF">g.45059</name>
</gene>
<dbReference type="SUPFAM" id="SSF57667">
    <property type="entry name" value="beta-beta-alpha zinc fingers"/>
    <property type="match status" value="1"/>
</dbReference>
<dbReference type="GO" id="GO:0000981">
    <property type="term" value="F:DNA-binding transcription factor activity, RNA polymerase II-specific"/>
    <property type="evidence" value="ECO:0007669"/>
    <property type="project" value="TreeGrafter"/>
</dbReference>